<comment type="caution">
    <text evidence="6">The sequence shown here is derived from an EMBL/GenBank/DDBJ whole genome shotgun (WGS) entry which is preliminary data.</text>
</comment>
<evidence type="ECO:0000256" key="3">
    <source>
        <dbReference type="ARBA" id="ARBA00023002"/>
    </source>
</evidence>
<dbReference type="InterPro" id="IPR036661">
    <property type="entry name" value="Luciferase-like_sf"/>
</dbReference>
<sequence>MASEFIWTLRTEAGDVRRWVNEARAAELAGFQMLRLASGPGRPDGWLLAARLAMELQRIRFLVDLRPGLELPAVTAQRAATLQQLCGHRLVLCLSTDVDAAAARHDGDPLNHDDRHVRAFEFLQLLRQLGKGRGAAGVGISVSGEYYRVEGGGLHRPPAEPPLLYVGGATPAAERLAAQHGQVLFHGPVPAGELVGRIARQRILALQQGRSLRFGCRIQLDGLPPETFARQLDDCEAAGIDSFMLVSSEADPLDVERRLLARRRSVSRLRSTAAFTEGVRS</sequence>
<dbReference type="Pfam" id="PF00296">
    <property type="entry name" value="Bac_luciferase"/>
    <property type="match status" value="1"/>
</dbReference>
<dbReference type="RefSeq" id="WP_320425617.1">
    <property type="nucleotide sequence ID" value="NZ_JAXCLA010000008.1"/>
</dbReference>
<keyword evidence="1" id="KW-0285">Flavoprotein</keyword>
<dbReference type="InterPro" id="IPR050172">
    <property type="entry name" value="SsuD_RutA_monooxygenase"/>
</dbReference>
<keyword evidence="4" id="KW-0503">Monooxygenase</keyword>
<evidence type="ECO:0000256" key="2">
    <source>
        <dbReference type="ARBA" id="ARBA00022643"/>
    </source>
</evidence>
<accession>A0ABU5DQW4</accession>
<dbReference type="SUPFAM" id="SSF51679">
    <property type="entry name" value="Bacterial luciferase-like"/>
    <property type="match status" value="1"/>
</dbReference>
<organism evidence="6 7">
    <name type="scientific">Roseateles agri</name>
    <dbReference type="NCBI Taxonomy" id="3098619"/>
    <lineage>
        <taxon>Bacteria</taxon>
        <taxon>Pseudomonadati</taxon>
        <taxon>Pseudomonadota</taxon>
        <taxon>Betaproteobacteria</taxon>
        <taxon>Burkholderiales</taxon>
        <taxon>Sphaerotilaceae</taxon>
        <taxon>Roseateles</taxon>
    </lineage>
</organism>
<dbReference type="EMBL" id="JAXCLA010000008">
    <property type="protein sequence ID" value="MDY0747659.1"/>
    <property type="molecule type" value="Genomic_DNA"/>
</dbReference>
<dbReference type="Gene3D" id="3.20.20.30">
    <property type="entry name" value="Luciferase-like domain"/>
    <property type="match status" value="1"/>
</dbReference>
<dbReference type="PANTHER" id="PTHR42847">
    <property type="entry name" value="ALKANESULFONATE MONOOXYGENASE"/>
    <property type="match status" value="1"/>
</dbReference>
<gene>
    <name evidence="6" type="ORF">SNE35_24365</name>
</gene>
<name>A0ABU5DQW4_9BURK</name>
<reference evidence="6 7" key="1">
    <citation type="submission" date="2023-11" db="EMBL/GenBank/DDBJ databases">
        <title>Paucibacter sp. nov., isolated from fresh soil in Korea.</title>
        <authorList>
            <person name="Le N.T.T."/>
        </authorList>
    </citation>
    <scope>NUCLEOTIDE SEQUENCE [LARGE SCALE GENOMIC DNA]</scope>
    <source>
        <strain evidence="6 7">R3-3</strain>
    </source>
</reference>
<keyword evidence="2" id="KW-0288">FMN</keyword>
<keyword evidence="3" id="KW-0560">Oxidoreductase</keyword>
<evidence type="ECO:0000313" key="7">
    <source>
        <dbReference type="Proteomes" id="UP001285263"/>
    </source>
</evidence>
<evidence type="ECO:0000256" key="4">
    <source>
        <dbReference type="ARBA" id="ARBA00023033"/>
    </source>
</evidence>
<keyword evidence="7" id="KW-1185">Reference proteome</keyword>
<evidence type="ECO:0000259" key="5">
    <source>
        <dbReference type="Pfam" id="PF00296"/>
    </source>
</evidence>
<dbReference type="PANTHER" id="PTHR42847:SF4">
    <property type="entry name" value="ALKANESULFONATE MONOOXYGENASE-RELATED"/>
    <property type="match status" value="1"/>
</dbReference>
<feature type="domain" description="Luciferase-like" evidence="5">
    <location>
        <begin position="12"/>
        <end position="218"/>
    </location>
</feature>
<evidence type="ECO:0000313" key="6">
    <source>
        <dbReference type="EMBL" id="MDY0747659.1"/>
    </source>
</evidence>
<dbReference type="Proteomes" id="UP001285263">
    <property type="component" value="Unassembled WGS sequence"/>
</dbReference>
<protein>
    <submittedName>
        <fullName evidence="6">LLM class flavin-dependent oxidoreductase</fullName>
    </submittedName>
</protein>
<proteinExistence type="predicted"/>
<evidence type="ECO:0000256" key="1">
    <source>
        <dbReference type="ARBA" id="ARBA00022630"/>
    </source>
</evidence>
<dbReference type="InterPro" id="IPR011251">
    <property type="entry name" value="Luciferase-like_dom"/>
</dbReference>